<evidence type="ECO:0000313" key="3">
    <source>
        <dbReference type="EMBL" id="KAA2235487.1"/>
    </source>
</evidence>
<reference evidence="3 4" key="1">
    <citation type="submission" date="2019-09" db="EMBL/GenBank/DDBJ databases">
        <title>Goodfellowia gen. nov., a new genus of the Pseudonocardineae related to Actinoalloteichus, containing Goodfellowia coeruleoviolacea gen. nov., comb. nov. gen. nov., comb. nov.</title>
        <authorList>
            <person name="Labeda D."/>
        </authorList>
    </citation>
    <scope>NUCLEOTIDE SEQUENCE [LARGE SCALE GENOMIC DNA]</scope>
    <source>
        <strain evidence="3 4">AN110305</strain>
    </source>
</reference>
<dbReference type="EMBL" id="VUOB01000422">
    <property type="protein sequence ID" value="KAA2235487.1"/>
    <property type="molecule type" value="Genomic_DNA"/>
</dbReference>
<gene>
    <name evidence="3" type="ORF">F0L68_41915</name>
</gene>
<dbReference type="InterPro" id="IPR004943">
    <property type="entry name" value="Lipoprotein_11"/>
</dbReference>
<evidence type="ECO:0000256" key="1">
    <source>
        <dbReference type="ARBA" id="ARBA00022729"/>
    </source>
</evidence>
<protein>
    <submittedName>
        <fullName evidence="3">Uncharacterized protein</fullName>
    </submittedName>
</protein>
<keyword evidence="1 2" id="KW-0732">Signal</keyword>
<dbReference type="InterPro" id="IPR042046">
    <property type="entry name" value="Lipoprotein_11_N"/>
</dbReference>
<evidence type="ECO:0000313" key="4">
    <source>
        <dbReference type="Proteomes" id="UP000323454"/>
    </source>
</evidence>
<dbReference type="GO" id="GO:0005576">
    <property type="term" value="C:extracellular region"/>
    <property type="evidence" value="ECO:0007669"/>
    <property type="project" value="InterPro"/>
</dbReference>
<keyword evidence="4" id="KW-1185">Reference proteome</keyword>
<proteinExistence type="predicted"/>
<sequence length="78" mass="8510">MKLLVVFAMCVLAASAGVVELSADSMSPSNQDLEDKLYNSILTGDYDSAVRKSLEYESQGQGSIVQNVVNNLIIDKRR</sequence>
<name>A0A5B2VBD2_9PSEU</name>
<organism evidence="3 4">
    <name type="scientific">Solihabitans fulvus</name>
    <dbReference type="NCBI Taxonomy" id="1892852"/>
    <lineage>
        <taxon>Bacteria</taxon>
        <taxon>Bacillati</taxon>
        <taxon>Actinomycetota</taxon>
        <taxon>Actinomycetes</taxon>
        <taxon>Pseudonocardiales</taxon>
        <taxon>Pseudonocardiaceae</taxon>
        <taxon>Solihabitans</taxon>
    </lineage>
</organism>
<dbReference type="AlphaFoldDB" id="A0A5B2VBD2"/>
<feature type="chain" id="PRO_5039354910" evidence="2">
    <location>
        <begin position="17"/>
        <end position="78"/>
    </location>
</feature>
<dbReference type="Proteomes" id="UP000323454">
    <property type="component" value="Unassembled WGS sequence"/>
</dbReference>
<reference evidence="3 4" key="2">
    <citation type="submission" date="2019-09" db="EMBL/GenBank/DDBJ databases">
        <authorList>
            <person name="Jin C."/>
        </authorList>
    </citation>
    <scope>NUCLEOTIDE SEQUENCE [LARGE SCALE GENOMIC DNA]</scope>
    <source>
        <strain evidence="3 4">AN110305</strain>
    </source>
</reference>
<accession>A0A5B2VBD2</accession>
<evidence type="ECO:0000256" key="2">
    <source>
        <dbReference type="SAM" id="SignalP"/>
    </source>
</evidence>
<feature type="non-terminal residue" evidence="3">
    <location>
        <position position="78"/>
    </location>
</feature>
<feature type="signal peptide" evidence="2">
    <location>
        <begin position="1"/>
        <end position="16"/>
    </location>
</feature>
<dbReference type="Gene3D" id="1.10.10.2400">
    <property type="entry name" value="Lepidopteran low molecular weight (30 kD) lipoprotein, N-terminal domain"/>
    <property type="match status" value="1"/>
</dbReference>
<comment type="caution">
    <text evidence="3">The sequence shown here is derived from an EMBL/GenBank/DDBJ whole genome shotgun (WGS) entry which is preliminary data.</text>
</comment>
<dbReference type="Pfam" id="PF03260">
    <property type="entry name" value="Lipoprotein_11"/>
    <property type="match status" value="1"/>
</dbReference>